<evidence type="ECO:0000313" key="3">
    <source>
        <dbReference type="Proteomes" id="UP000184694"/>
    </source>
</evidence>
<sequence length="299" mass="33664">MSTTSKDFFEKWKCFLGSGPVEAKTSFDLKKEYDHERIETYEEYRKPAEAVACHLASLDKGTKQESSITLTIPSLSIADLIHVISISSLAFFIFSYSYGQHYLGLFGISANDFLSLPEYVSAYASLFVLPSMILIICTLIITYLFIEHVTLPIYFFPLIVFVVIVAITFVIIQKNYTIDFVMAYDVAIAIAMAMLIATAMNSKTLNNYLSFLSIVMFFSVFTGFVHAKVGFTDFGSSKDYISIVQENSSENIFENQYKIIATSSSFVLVQPKNSEELWIAIQVKDIASLVPNNLLHSKR</sequence>
<organism evidence="2 3">
    <name type="scientific">Halodesulfovibrio marinisediminis DSM 17456</name>
    <dbReference type="NCBI Taxonomy" id="1121457"/>
    <lineage>
        <taxon>Bacteria</taxon>
        <taxon>Pseudomonadati</taxon>
        <taxon>Thermodesulfobacteriota</taxon>
        <taxon>Desulfovibrionia</taxon>
        <taxon>Desulfovibrionales</taxon>
        <taxon>Desulfovibrionaceae</taxon>
        <taxon>Halodesulfovibrio</taxon>
    </lineage>
</organism>
<keyword evidence="1" id="KW-1133">Transmembrane helix</keyword>
<name>A0A1N6E893_9BACT</name>
<accession>A0A1N6E893</accession>
<feature type="transmembrane region" description="Helical" evidence="1">
    <location>
        <begin position="153"/>
        <end position="172"/>
    </location>
</feature>
<dbReference type="RefSeq" id="WP_074215627.1">
    <property type="nucleotide sequence ID" value="NZ_FSRG01000003.1"/>
</dbReference>
<gene>
    <name evidence="2" type="ORF">SAMN02745161_0787</name>
</gene>
<feature type="transmembrane region" description="Helical" evidence="1">
    <location>
        <begin position="119"/>
        <end position="146"/>
    </location>
</feature>
<keyword evidence="1" id="KW-0812">Transmembrane</keyword>
<feature type="transmembrane region" description="Helical" evidence="1">
    <location>
        <begin position="178"/>
        <end position="196"/>
    </location>
</feature>
<evidence type="ECO:0000256" key="1">
    <source>
        <dbReference type="SAM" id="Phobius"/>
    </source>
</evidence>
<feature type="transmembrane region" description="Helical" evidence="1">
    <location>
        <begin position="208"/>
        <end position="227"/>
    </location>
</feature>
<keyword evidence="1" id="KW-0472">Membrane</keyword>
<feature type="transmembrane region" description="Helical" evidence="1">
    <location>
        <begin position="80"/>
        <end position="99"/>
    </location>
</feature>
<keyword evidence="3" id="KW-1185">Reference proteome</keyword>
<dbReference type="EMBL" id="FSRG01000003">
    <property type="protein sequence ID" value="SIN79265.1"/>
    <property type="molecule type" value="Genomic_DNA"/>
</dbReference>
<proteinExistence type="predicted"/>
<evidence type="ECO:0000313" key="2">
    <source>
        <dbReference type="EMBL" id="SIN79265.1"/>
    </source>
</evidence>
<dbReference type="AlphaFoldDB" id="A0A1N6E893"/>
<protein>
    <submittedName>
        <fullName evidence="2">Uncharacterized protein</fullName>
    </submittedName>
</protein>
<reference evidence="3" key="1">
    <citation type="submission" date="2016-11" db="EMBL/GenBank/DDBJ databases">
        <authorList>
            <person name="Varghese N."/>
            <person name="Submissions S."/>
        </authorList>
    </citation>
    <scope>NUCLEOTIDE SEQUENCE [LARGE SCALE GENOMIC DNA]</scope>
    <source>
        <strain evidence="3">DSM 17456</strain>
    </source>
</reference>
<dbReference type="Proteomes" id="UP000184694">
    <property type="component" value="Unassembled WGS sequence"/>
</dbReference>